<gene>
    <name evidence="2" type="ORF">GF068_41350</name>
</gene>
<reference evidence="2 3" key="1">
    <citation type="submission" date="2019-10" db="EMBL/GenBank/DDBJ databases">
        <title>A soil myxobacterium in the family Polyangiaceae.</title>
        <authorList>
            <person name="Li Y."/>
            <person name="Wang J."/>
        </authorList>
    </citation>
    <scope>NUCLEOTIDE SEQUENCE [LARGE SCALE GENOMIC DNA]</scope>
    <source>
        <strain evidence="2 3">DSM 14734</strain>
    </source>
</reference>
<sequence>MTRSRRKGEMAEPRAETPQSRYRRIVREVLDARGRFCECCGVPARHVHHIIPCSISGIASELVFDPANLIVICNDCHMLMHPLIRRPSWTKAAKGRGIALNR</sequence>
<dbReference type="InterPro" id="IPR003615">
    <property type="entry name" value="HNH_nuc"/>
</dbReference>
<dbReference type="RefSeq" id="WP_153825086.1">
    <property type="nucleotide sequence ID" value="NZ_WJIE01000028.1"/>
</dbReference>
<dbReference type="GO" id="GO:0003676">
    <property type="term" value="F:nucleic acid binding"/>
    <property type="evidence" value="ECO:0007669"/>
    <property type="project" value="InterPro"/>
</dbReference>
<dbReference type="Gene3D" id="1.10.30.50">
    <property type="match status" value="1"/>
</dbReference>
<evidence type="ECO:0000259" key="1">
    <source>
        <dbReference type="Pfam" id="PF01844"/>
    </source>
</evidence>
<dbReference type="GO" id="GO:0008270">
    <property type="term" value="F:zinc ion binding"/>
    <property type="evidence" value="ECO:0007669"/>
    <property type="project" value="InterPro"/>
</dbReference>
<evidence type="ECO:0000313" key="2">
    <source>
        <dbReference type="EMBL" id="MRG98316.1"/>
    </source>
</evidence>
<dbReference type="Pfam" id="PF01844">
    <property type="entry name" value="HNH"/>
    <property type="match status" value="1"/>
</dbReference>
<dbReference type="AlphaFoldDB" id="A0A6N7Q4X4"/>
<protein>
    <recommendedName>
        <fullName evidence="1">HNH domain-containing protein</fullName>
    </recommendedName>
</protein>
<dbReference type="OrthoDB" id="5292295at2"/>
<dbReference type="CDD" id="cd00085">
    <property type="entry name" value="HNHc"/>
    <property type="match status" value="1"/>
</dbReference>
<accession>A0A6N7Q4X4</accession>
<keyword evidence="3" id="KW-1185">Reference proteome</keyword>
<name>A0A6N7Q4X4_9BACT</name>
<organism evidence="2 3">
    <name type="scientific">Polyangium spumosum</name>
    <dbReference type="NCBI Taxonomy" id="889282"/>
    <lineage>
        <taxon>Bacteria</taxon>
        <taxon>Pseudomonadati</taxon>
        <taxon>Myxococcota</taxon>
        <taxon>Polyangia</taxon>
        <taxon>Polyangiales</taxon>
        <taxon>Polyangiaceae</taxon>
        <taxon>Polyangium</taxon>
    </lineage>
</organism>
<comment type="caution">
    <text evidence="2">The sequence shown here is derived from an EMBL/GenBank/DDBJ whole genome shotgun (WGS) entry which is preliminary data.</text>
</comment>
<evidence type="ECO:0000313" key="3">
    <source>
        <dbReference type="Proteomes" id="UP000440224"/>
    </source>
</evidence>
<feature type="domain" description="HNH" evidence="1">
    <location>
        <begin position="37"/>
        <end position="78"/>
    </location>
</feature>
<dbReference type="Proteomes" id="UP000440224">
    <property type="component" value="Unassembled WGS sequence"/>
</dbReference>
<proteinExistence type="predicted"/>
<dbReference type="GO" id="GO:0004519">
    <property type="term" value="F:endonuclease activity"/>
    <property type="evidence" value="ECO:0007669"/>
    <property type="project" value="InterPro"/>
</dbReference>
<dbReference type="InterPro" id="IPR002711">
    <property type="entry name" value="HNH"/>
</dbReference>
<dbReference type="EMBL" id="WJIE01000028">
    <property type="protein sequence ID" value="MRG98316.1"/>
    <property type="molecule type" value="Genomic_DNA"/>
</dbReference>